<evidence type="ECO:0000259" key="30">
    <source>
        <dbReference type="PROSITE" id="PS51158"/>
    </source>
</evidence>
<keyword evidence="16 28" id="KW-1133">Transmembrane helix</keyword>
<dbReference type="Gene3D" id="3.30.200.20">
    <property type="entry name" value="Phosphorylase Kinase, domain 1"/>
    <property type="match status" value="1"/>
</dbReference>
<feature type="domain" description="Alpha-type protein kinase" evidence="30">
    <location>
        <begin position="1897"/>
        <end position="2127"/>
    </location>
</feature>
<dbReference type="OrthoDB" id="9353125at2759"/>
<dbReference type="PANTHER" id="PTHR13800:SF15">
    <property type="entry name" value="TRANSIENT RECEPTOR POTENTIAL CATION CHANNEL SUBFAMILY M MEMBER 6"/>
    <property type="match status" value="1"/>
</dbReference>
<evidence type="ECO:0000256" key="4">
    <source>
        <dbReference type="ARBA" id="ARBA00022448"/>
    </source>
</evidence>
<evidence type="ECO:0000256" key="13">
    <source>
        <dbReference type="ARBA" id="ARBA00022777"/>
    </source>
</evidence>
<feature type="signal peptide" evidence="29">
    <location>
        <begin position="1"/>
        <end position="25"/>
    </location>
</feature>
<evidence type="ECO:0000256" key="21">
    <source>
        <dbReference type="ARBA" id="ARBA00025760"/>
    </source>
</evidence>
<dbReference type="InterPro" id="IPR005821">
    <property type="entry name" value="Ion_trans_dom"/>
</dbReference>
<evidence type="ECO:0000256" key="18">
    <source>
        <dbReference type="ARBA" id="ARBA00023136"/>
    </source>
</evidence>
<evidence type="ECO:0000256" key="22">
    <source>
        <dbReference type="ARBA" id="ARBA00034269"/>
    </source>
</evidence>
<reference evidence="32" key="2">
    <citation type="submission" date="2017-12" db="EMBL/GenBank/DDBJ databases">
        <title>Genome sequence of the Bar-tailed Godwit (Limosa lapponica baueri).</title>
        <authorList>
            <person name="Lima N.C.B."/>
            <person name="Parody-Merino A.M."/>
            <person name="Battley P.F."/>
            <person name="Fidler A.E."/>
            <person name="Prosdocimi F."/>
        </authorList>
    </citation>
    <scope>NUCLEOTIDE SEQUENCE [LARGE SCALE GENOMIC DNA]</scope>
</reference>
<feature type="compositionally biased region" description="Basic and acidic residues" evidence="27">
    <location>
        <begin position="1467"/>
        <end position="1482"/>
    </location>
</feature>
<keyword evidence="9" id="KW-0107">Calcium channel</keyword>
<keyword evidence="14" id="KW-0862">Zinc</keyword>
<dbReference type="InterPro" id="IPR011009">
    <property type="entry name" value="Kinase-like_dom_sf"/>
</dbReference>
<dbReference type="GO" id="GO:0005262">
    <property type="term" value="F:calcium channel activity"/>
    <property type="evidence" value="ECO:0007669"/>
    <property type="project" value="UniProtKB-KW"/>
</dbReference>
<dbReference type="GO" id="GO:0051262">
    <property type="term" value="P:protein tetramerization"/>
    <property type="evidence" value="ECO:0007669"/>
    <property type="project" value="InterPro"/>
</dbReference>
<keyword evidence="17" id="KW-0406">Ion transport</keyword>
<dbReference type="Pfam" id="PF25508">
    <property type="entry name" value="TRPM2"/>
    <property type="match status" value="2"/>
</dbReference>
<evidence type="ECO:0000256" key="27">
    <source>
        <dbReference type="SAM" id="MobiDB-lite"/>
    </source>
</evidence>
<keyword evidence="12" id="KW-0479">Metal-binding</keyword>
<dbReference type="InterPro" id="IPR050927">
    <property type="entry name" value="TRPM"/>
</dbReference>
<evidence type="ECO:0000256" key="20">
    <source>
        <dbReference type="ARBA" id="ARBA00023303"/>
    </source>
</evidence>
<dbReference type="InterPro" id="IPR041491">
    <property type="entry name" value="TRPM_SLOG"/>
</dbReference>
<protein>
    <recommendedName>
        <fullName evidence="3">non-specific serine/threonine protein kinase</fullName>
        <ecNumber evidence="3">2.7.11.1</ecNumber>
    </recommendedName>
</protein>
<keyword evidence="7" id="KW-0597">Phosphoprotein</keyword>
<dbReference type="GO" id="GO:0004674">
    <property type="term" value="F:protein serine/threonine kinase activity"/>
    <property type="evidence" value="ECO:0007669"/>
    <property type="project" value="UniProtKB-KW"/>
</dbReference>
<dbReference type="InterPro" id="IPR004166">
    <property type="entry name" value="a-kinase_dom"/>
</dbReference>
<comment type="catalytic activity">
    <reaction evidence="24">
        <text>Ca(2+)(in) = Ca(2+)(out)</text>
        <dbReference type="Rhea" id="RHEA:29671"/>
        <dbReference type="ChEBI" id="CHEBI:29108"/>
    </reaction>
</comment>
<evidence type="ECO:0000256" key="19">
    <source>
        <dbReference type="ARBA" id="ARBA00023242"/>
    </source>
</evidence>
<keyword evidence="18 28" id="KW-0472">Membrane</keyword>
<accession>A0A2I0UG47</accession>
<evidence type="ECO:0000256" key="9">
    <source>
        <dbReference type="ARBA" id="ARBA00022673"/>
    </source>
</evidence>
<feature type="region of interest" description="Disordered" evidence="27">
    <location>
        <begin position="1467"/>
        <end position="1499"/>
    </location>
</feature>
<evidence type="ECO:0000256" key="15">
    <source>
        <dbReference type="ARBA" id="ARBA00022837"/>
    </source>
</evidence>
<evidence type="ECO:0000256" key="14">
    <source>
        <dbReference type="ARBA" id="ARBA00022833"/>
    </source>
</evidence>
<keyword evidence="32" id="KW-1185">Reference proteome</keyword>
<feature type="transmembrane region" description="Helical" evidence="28">
    <location>
        <begin position="1214"/>
        <end position="1236"/>
    </location>
</feature>
<organism evidence="31 32">
    <name type="scientific">Limosa lapponica baueri</name>
    <dbReference type="NCBI Taxonomy" id="1758121"/>
    <lineage>
        <taxon>Eukaryota</taxon>
        <taxon>Metazoa</taxon>
        <taxon>Chordata</taxon>
        <taxon>Craniata</taxon>
        <taxon>Vertebrata</taxon>
        <taxon>Euteleostomi</taxon>
        <taxon>Archelosauria</taxon>
        <taxon>Archosauria</taxon>
        <taxon>Dinosauria</taxon>
        <taxon>Saurischia</taxon>
        <taxon>Theropoda</taxon>
        <taxon>Coelurosauria</taxon>
        <taxon>Aves</taxon>
        <taxon>Neognathae</taxon>
        <taxon>Neoaves</taxon>
        <taxon>Charadriiformes</taxon>
        <taxon>Scolopacidae</taxon>
        <taxon>Limosa</taxon>
    </lineage>
</organism>
<dbReference type="Pfam" id="PF16519">
    <property type="entry name" value="TRPM_tetra"/>
    <property type="match status" value="1"/>
</dbReference>
<feature type="transmembrane region" description="Helical" evidence="28">
    <location>
        <begin position="1072"/>
        <end position="1090"/>
    </location>
</feature>
<feature type="compositionally biased region" description="Polar residues" evidence="27">
    <location>
        <begin position="1483"/>
        <end position="1498"/>
    </location>
</feature>
<feature type="compositionally biased region" description="Basic and acidic residues" evidence="27">
    <location>
        <begin position="1726"/>
        <end position="1747"/>
    </location>
</feature>
<evidence type="ECO:0000256" key="16">
    <source>
        <dbReference type="ARBA" id="ARBA00022989"/>
    </source>
</evidence>
<gene>
    <name evidence="31" type="ORF">llap_4671</name>
</gene>
<keyword evidence="10" id="KW-0808">Transferase</keyword>
<keyword evidence="29" id="KW-0732">Signal</keyword>
<dbReference type="SMART" id="SM00811">
    <property type="entry name" value="Alpha_kinase"/>
    <property type="match status" value="1"/>
</dbReference>
<evidence type="ECO:0000256" key="8">
    <source>
        <dbReference type="ARBA" id="ARBA00022568"/>
    </source>
</evidence>
<proteinExistence type="inferred from homology"/>
<evidence type="ECO:0000256" key="25">
    <source>
        <dbReference type="ARBA" id="ARBA00047899"/>
    </source>
</evidence>
<keyword evidence="15" id="KW-0106">Calcium</keyword>
<dbReference type="InterPro" id="IPR037162">
    <property type="entry name" value="TRPM_tetra_sf"/>
</dbReference>
<comment type="subcellular location">
    <subcellularLocation>
        <location evidence="2">Cell membrane</location>
        <topology evidence="2">Multi-pass membrane protein</topology>
    </subcellularLocation>
    <subcellularLocation>
        <location evidence="1">Nucleus</location>
    </subcellularLocation>
</comment>
<keyword evidence="5" id="KW-1003">Cell membrane</keyword>
<dbReference type="Proteomes" id="UP000233556">
    <property type="component" value="Unassembled WGS sequence"/>
</dbReference>
<dbReference type="Pfam" id="PF18139">
    <property type="entry name" value="LSDAT_euk"/>
    <property type="match status" value="1"/>
</dbReference>
<evidence type="ECO:0000256" key="12">
    <source>
        <dbReference type="ARBA" id="ARBA00022723"/>
    </source>
</evidence>
<keyword evidence="4" id="KW-0813">Transport</keyword>
<evidence type="ECO:0000256" key="6">
    <source>
        <dbReference type="ARBA" id="ARBA00022527"/>
    </source>
</evidence>
<evidence type="ECO:0000256" key="5">
    <source>
        <dbReference type="ARBA" id="ARBA00022475"/>
    </source>
</evidence>
<evidence type="ECO:0000313" key="31">
    <source>
        <dbReference type="EMBL" id="PKU45017.1"/>
    </source>
</evidence>
<dbReference type="InterPro" id="IPR057366">
    <property type="entry name" value="TRPM-like"/>
</dbReference>
<keyword evidence="13" id="KW-0418">Kinase</keyword>
<evidence type="ECO:0000256" key="10">
    <source>
        <dbReference type="ARBA" id="ARBA00022679"/>
    </source>
</evidence>
<evidence type="ECO:0000313" key="32">
    <source>
        <dbReference type="Proteomes" id="UP000233556"/>
    </source>
</evidence>
<evidence type="ECO:0000256" key="24">
    <source>
        <dbReference type="ARBA" id="ARBA00036634"/>
    </source>
</evidence>
<keyword evidence="6" id="KW-0723">Serine/threonine-protein kinase</keyword>
<sequence>MPQSCLLPRSACALHPFLWVAGGDAEEDRPCTDSVGPCWKPTSRQYPTHKYHPVKPPPNQVVANVTPANVSSLPDCNVPAQVAQGSLAPCPFLMARENECARLEQNMSNLGYAFPFEFIPLAMVISELSSLSRSHWMVALWSVSQPSQFGIISELAEDTLCPLVQVIDEYVEQDWDRCCCGRLIGDHPGVDCSWPVYQAAPQRDDGEWSVQKHTKMSPTDAFGTINFQDGDHTYHAKRAGESKRVSRHVGDALKGCASPHLRKICAVGIPPWGIIENQRDLIGKDVVCLYQTLGNPLSKLSTLNSMHSHFLMADDGTVGKYGNEMILRRNLEKYISLQKIHTRMGQGVPVVGLVVEGGPNVILMVWEYVRASPAVPVVVYDGTGRAADILAFTHKHTGDMGELRPQVKEEVLVMIQNTFSLGQKQSSHLFHVLMECMEHRESITIFDAESEDQQDIDWAILTALLKGTNMSASDQLDLALAWNRLDIAKKHILVYGQHWKNDIEVLEHVQRRATKLAKGLENKFCYDQLRELGLSSLERRSLRGDLIALYNYLKGGCIQVGALEQAMLDALVMDRVDFVKLLIEHGVNMHRFLTISRLEELYNTKQGPSNLLLHHLVRDVKQNTLSFDYKISLIDIGLVIEYLLGGAYRSSYTRKHFRILYNDLYRKHKLKKAQCKVLHRGWGNPKHKYRLGREWIEISPEEKDLGVLVDEKLNMSRQCALAAQKANYIHGCIKESVGSRSREERSTAFHKSKKKSKEDVNFAENYESSGFIYPYNDLLVWAVLMKRQKMAMFFWQHGEEAMVKAVVACKLYRAMAREAKQSNMVDDTSEELKKYSKEFGQLALDVLEKAFKQNEQMAMKLLTYELKNWSNSTCLKLAVSVGLRPFVSHTCTQMLLTDMWMGRLKMRKNSWFKVVMSILLPPTILMLEFKSKAEMSHVPQSQDFHQFTWYHGDQSPTSSKDALSLDYDVEKVAQKSDESQVDGGQGNLPGTRKIYEFYNAPIVKFWFHTMAYMAFLMLFTYTVLVKMEPRPSVQEWLVIIYIFSTAIEKVREVFISEPGKFRQKVKVWIYEYWNFTDSIAIILFMIGFGLRWSDPPVQTAGRLLYCLDIIFWYTRLLDLFAVNQHAGPYLTMIGKMTANMFYIVVMMAIVLLSFGVARKAILSPEEPPSWTLARDIVFQPYWMMFGEVYAGEIDVCETNEDCPPGSFLTPFLQAVYLFVQYIIMVNLLIAFFNNVYYDLKSISNKLWKYNRYRYIMTYHEKPWLPPPFILLSHIGLLINRVFHHRPPNELDQEEGDVGLKLYLSDEELKKLHDFEEQCVEKYFHEKNESLSSSDSERIRLTTERVEEMFLQLKEVHEKVFYIKESLLSLDSQLGHLQDLSALTVDILKVLSAVDTLQVEEALLADTKHRTCRKLPHSWSNSLYSKTLSSLECLYDKKYHYYSMPPSLLRSLVRSQWPSECKDRVLRTESNKVVEDSSRKTESDTLTSGVSSETKSTPRYGQFLLVPPDHQGGSLSEDVTLNLSFFSTPAKYRDDGARDELQSSIVVQQNLHSVSLIGKEPEDYEWSQRDFVINLPSEKTHTVEAAHPLGLQPSLDFESAAPSCNNREETEGGYVNWGFSEGDEKGVFSSGKKQKKALCIHSAYNSDCNCTGSPPRHVQIRESKSFSYNSDRSRHSSIISQKKLKHSTSFRISPLWRDWSFCRSNSLQSSKKEKSGKTCKAIGESLRSSELHHSEATKAKQQNRDRKSGRGKKNQKPLQVPVIKVDDCPQNTQVSSEPAEINVWDEQEKHSKNWLTVSNFSQLSLERLSYMHQKMKNQDIGRHTIPFCDYLRHSREDLSNSMFGTTKKSNLNQNSSLRTSEETDNIFACLKTSQDLHHHYSAGEEVTVYRLEESSPMNLDKSMSSWSQRGMAAMIQVLSREEMDGGLRRAMKVICTWSENDVLKLGQVFIVKSFLPEVVQTWQKIFHDGTVLHLCLREIQQQRAAQKLIYTFNQIKPHAIPYTPRFLEVFLIYCHSANQWLTIEKYMTGEFRKYNNNNGDEITPSSLLEELMLAFSHWTYVYTRGELLVLDLQGVGENLTDPSVIKPEDKKSGKMVFGPANLGEGAIRNFISKHRCNSCCRRLKLPDLRSDYTVERVGPAFEIEMETSTGEADGADEPLEYDTRL</sequence>
<comment type="catalytic activity">
    <reaction evidence="23">
        <text>Zn(2+)(in) = Zn(2+)(out)</text>
        <dbReference type="Rhea" id="RHEA:29351"/>
        <dbReference type="ChEBI" id="CHEBI:29105"/>
    </reaction>
</comment>
<evidence type="ECO:0000256" key="23">
    <source>
        <dbReference type="ARBA" id="ARBA00034634"/>
    </source>
</evidence>
<dbReference type="GO" id="GO:0005524">
    <property type="term" value="F:ATP binding"/>
    <property type="evidence" value="ECO:0007669"/>
    <property type="project" value="InterPro"/>
</dbReference>
<evidence type="ECO:0000256" key="28">
    <source>
        <dbReference type="SAM" id="Phobius"/>
    </source>
</evidence>
<evidence type="ECO:0000256" key="7">
    <source>
        <dbReference type="ARBA" id="ARBA00022553"/>
    </source>
</evidence>
<dbReference type="GO" id="GO:0016324">
    <property type="term" value="C:apical plasma membrane"/>
    <property type="evidence" value="ECO:0007669"/>
    <property type="project" value="TreeGrafter"/>
</dbReference>
<dbReference type="GO" id="GO:0046872">
    <property type="term" value="F:metal ion binding"/>
    <property type="evidence" value="ECO:0007669"/>
    <property type="project" value="UniProtKB-KW"/>
</dbReference>
<keyword evidence="11 28" id="KW-0812">Transmembrane</keyword>
<keyword evidence="8" id="KW-0109">Calcium transport</keyword>
<dbReference type="CDD" id="cd16972">
    <property type="entry name" value="Alpha_kinase_ChaK2_TRPM6"/>
    <property type="match status" value="1"/>
</dbReference>
<dbReference type="EMBL" id="KZ505787">
    <property type="protein sequence ID" value="PKU45017.1"/>
    <property type="molecule type" value="Genomic_DNA"/>
</dbReference>
<dbReference type="PROSITE" id="PS51158">
    <property type="entry name" value="ALPHA_KINASE"/>
    <property type="match status" value="1"/>
</dbReference>
<dbReference type="Gene3D" id="1.20.5.1010">
    <property type="entry name" value="TRPM, tetramerisation domain"/>
    <property type="match status" value="1"/>
</dbReference>
<evidence type="ECO:0000256" key="3">
    <source>
        <dbReference type="ARBA" id="ARBA00012513"/>
    </source>
</evidence>
<feature type="transmembrane region" description="Helical" evidence="28">
    <location>
        <begin position="1141"/>
        <end position="1161"/>
    </location>
</feature>
<dbReference type="SUPFAM" id="SSF56112">
    <property type="entry name" value="Protein kinase-like (PK-like)"/>
    <property type="match status" value="1"/>
</dbReference>
<keyword evidence="31" id="KW-0675">Receptor</keyword>
<feature type="region of interest" description="Disordered" evidence="27">
    <location>
        <begin position="1723"/>
        <end position="1759"/>
    </location>
</feature>
<keyword evidence="20" id="KW-0407">Ion channel</keyword>
<evidence type="ECO:0000256" key="29">
    <source>
        <dbReference type="SAM" id="SignalP"/>
    </source>
</evidence>
<dbReference type="GO" id="GO:0005634">
    <property type="term" value="C:nucleus"/>
    <property type="evidence" value="ECO:0007669"/>
    <property type="project" value="UniProtKB-SubCell"/>
</dbReference>
<name>A0A2I0UG47_LIMLA</name>
<comment type="catalytic activity">
    <reaction evidence="26">
        <text>L-seryl-[protein] + ATP = O-phospho-L-seryl-[protein] + ADP + H(+)</text>
        <dbReference type="Rhea" id="RHEA:17989"/>
        <dbReference type="Rhea" id="RHEA-COMP:9863"/>
        <dbReference type="Rhea" id="RHEA-COMP:11604"/>
        <dbReference type="ChEBI" id="CHEBI:15378"/>
        <dbReference type="ChEBI" id="CHEBI:29999"/>
        <dbReference type="ChEBI" id="CHEBI:30616"/>
        <dbReference type="ChEBI" id="CHEBI:83421"/>
        <dbReference type="ChEBI" id="CHEBI:456216"/>
        <dbReference type="EC" id="2.7.11.1"/>
    </reaction>
</comment>
<dbReference type="PANTHER" id="PTHR13800">
    <property type="entry name" value="TRANSIENT RECEPTOR POTENTIAL CATION CHANNEL, SUBFAMILY M, MEMBER 6"/>
    <property type="match status" value="1"/>
</dbReference>
<evidence type="ECO:0000256" key="2">
    <source>
        <dbReference type="ARBA" id="ARBA00004651"/>
    </source>
</evidence>
<dbReference type="InterPro" id="IPR032415">
    <property type="entry name" value="TRPM_tetra"/>
</dbReference>
<feature type="chain" id="PRO_5014182261" description="non-specific serine/threonine protein kinase" evidence="29">
    <location>
        <begin position="26"/>
        <end position="2164"/>
    </location>
</feature>
<evidence type="ECO:0000256" key="17">
    <source>
        <dbReference type="ARBA" id="ARBA00023065"/>
    </source>
</evidence>
<evidence type="ECO:0000256" key="1">
    <source>
        <dbReference type="ARBA" id="ARBA00004123"/>
    </source>
</evidence>
<dbReference type="Pfam" id="PF02816">
    <property type="entry name" value="Alpha_kinase"/>
    <property type="match status" value="1"/>
</dbReference>
<comment type="catalytic activity">
    <reaction evidence="25">
        <text>L-threonyl-[protein] + ATP = O-phospho-L-threonyl-[protein] + ADP + H(+)</text>
        <dbReference type="Rhea" id="RHEA:46608"/>
        <dbReference type="Rhea" id="RHEA-COMP:11060"/>
        <dbReference type="Rhea" id="RHEA-COMP:11605"/>
        <dbReference type="ChEBI" id="CHEBI:15378"/>
        <dbReference type="ChEBI" id="CHEBI:30013"/>
        <dbReference type="ChEBI" id="CHEBI:30616"/>
        <dbReference type="ChEBI" id="CHEBI:61977"/>
        <dbReference type="ChEBI" id="CHEBI:456216"/>
        <dbReference type="EC" id="2.7.11.1"/>
    </reaction>
</comment>
<dbReference type="EC" id="2.7.11.1" evidence="3"/>
<evidence type="ECO:0000256" key="26">
    <source>
        <dbReference type="ARBA" id="ARBA00048679"/>
    </source>
</evidence>
<comment type="catalytic activity">
    <reaction evidence="22">
        <text>Mg(2+)(in) = Mg(2+)(out)</text>
        <dbReference type="Rhea" id="RHEA:29827"/>
        <dbReference type="ChEBI" id="CHEBI:18420"/>
    </reaction>
</comment>
<dbReference type="InterPro" id="IPR029597">
    <property type="entry name" value="TRPM6_a-kinase_dom"/>
</dbReference>
<dbReference type="FunFam" id="3.30.200.20:FF:000129">
    <property type="entry name" value="Transient receptor potential cation channel, subfamily M, member 7"/>
    <property type="match status" value="1"/>
</dbReference>
<reference evidence="32" key="1">
    <citation type="submission" date="2017-11" db="EMBL/GenBank/DDBJ databases">
        <authorList>
            <person name="Lima N.C."/>
            <person name="Parody-Merino A.M."/>
            <person name="Battley P.F."/>
            <person name="Fidler A.E."/>
            <person name="Prosdocimi F."/>
        </authorList>
    </citation>
    <scope>NUCLEOTIDE SEQUENCE [LARGE SCALE GENOMIC DNA]</scope>
</reference>
<evidence type="ECO:0000256" key="11">
    <source>
        <dbReference type="ARBA" id="ARBA00022692"/>
    </source>
</evidence>
<comment type="similarity">
    <text evidence="21">In the C-terminal section; belongs to the protein kinase superfamily. Alpha-type protein kinase family. ALPK subfamily.</text>
</comment>
<dbReference type="Gene3D" id="3.20.200.10">
    <property type="entry name" value="MHCK/EF2 kinase"/>
    <property type="match status" value="1"/>
</dbReference>
<dbReference type="Pfam" id="PF00520">
    <property type="entry name" value="Ion_trans"/>
    <property type="match status" value="1"/>
</dbReference>
<keyword evidence="19" id="KW-0539">Nucleus</keyword>
<feature type="transmembrane region" description="Helical" evidence="28">
    <location>
        <begin position="1005"/>
        <end position="1024"/>
    </location>
</feature>